<dbReference type="Proteomes" id="UP000066049">
    <property type="component" value="Chromosome"/>
</dbReference>
<dbReference type="PATRIC" id="fig|199.248.peg.410"/>
<dbReference type="KEGG" id="ccoc:CCON33237_0387"/>
<keyword evidence="1" id="KW-0472">Membrane</keyword>
<keyword evidence="1" id="KW-1133">Transmembrane helix</keyword>
<organism evidence="2 3">
    <name type="scientific">Campylobacter concisus</name>
    <dbReference type="NCBI Taxonomy" id="199"/>
    <lineage>
        <taxon>Bacteria</taxon>
        <taxon>Pseudomonadati</taxon>
        <taxon>Campylobacterota</taxon>
        <taxon>Epsilonproteobacteria</taxon>
        <taxon>Campylobacterales</taxon>
        <taxon>Campylobacteraceae</taxon>
        <taxon>Campylobacter</taxon>
    </lineage>
</organism>
<dbReference type="RefSeq" id="WP_054196165.1">
    <property type="nucleotide sequence ID" value="NZ_CP012541.1"/>
</dbReference>
<reference evidence="3" key="1">
    <citation type="submission" date="2015-08" db="EMBL/GenBank/DDBJ databases">
        <title>Comparative genomics of the Campylobacter concisus group.</title>
        <authorList>
            <person name="Miller W.G."/>
            <person name="Yee E."/>
            <person name="Chapman M.H."/>
            <person name="Huynh S."/>
            <person name="Bono J.L."/>
            <person name="On S.L.W."/>
            <person name="St Leger J."/>
            <person name="Foster G."/>
            <person name="Parker C.T."/>
        </authorList>
    </citation>
    <scope>NUCLEOTIDE SEQUENCE [LARGE SCALE GENOMIC DNA]</scope>
    <source>
        <strain evidence="3">ATCC 33237</strain>
    </source>
</reference>
<name>A0A0M4TL86_9BACT</name>
<feature type="transmembrane region" description="Helical" evidence="1">
    <location>
        <begin position="101"/>
        <end position="122"/>
    </location>
</feature>
<accession>A0A0M4TL86</accession>
<dbReference type="AlphaFoldDB" id="A0A0M4TL86"/>
<protein>
    <submittedName>
        <fullName evidence="2">Putative membrane protein</fullName>
    </submittedName>
</protein>
<evidence type="ECO:0000313" key="3">
    <source>
        <dbReference type="Proteomes" id="UP000066049"/>
    </source>
</evidence>
<dbReference type="GeneID" id="28662056"/>
<evidence type="ECO:0000256" key="1">
    <source>
        <dbReference type="SAM" id="Phobius"/>
    </source>
</evidence>
<sequence length="148" mass="16538">MKWLIGAVGGFIVNFIEFLVKKIGIRNTILAFVVPIYASFVAFLIAFAGYAILFIMKIWNLLREYIPKMFDYGSSVSGSFGGLPNQTVLNSSMEFLHQSGLASAFSTAITLFISILSLFFALQLYKVILYVRANITKIITDLLTLMSR</sequence>
<keyword evidence="1" id="KW-0812">Transmembrane</keyword>
<feature type="transmembrane region" description="Helical" evidence="1">
    <location>
        <begin position="29"/>
        <end position="59"/>
    </location>
</feature>
<gene>
    <name evidence="2" type="ORF">CCON33237_0387</name>
</gene>
<proteinExistence type="predicted"/>
<dbReference type="EMBL" id="CP012541">
    <property type="protein sequence ID" value="ALF47094.1"/>
    <property type="molecule type" value="Genomic_DNA"/>
</dbReference>
<evidence type="ECO:0000313" key="2">
    <source>
        <dbReference type="EMBL" id="ALF47094.1"/>
    </source>
</evidence>